<keyword evidence="1" id="KW-0732">Signal</keyword>
<dbReference type="Proteomes" id="UP000789752">
    <property type="component" value="Unassembled WGS sequence"/>
</dbReference>
<keyword evidence="3" id="KW-1185">Reference proteome</keyword>
<reference evidence="2 3" key="1">
    <citation type="submission" date="2021-04" db="EMBL/GenBank/DDBJ databases">
        <authorList>
            <person name="Vanwijnsberghe S."/>
        </authorList>
    </citation>
    <scope>NUCLEOTIDE SEQUENCE [LARGE SCALE GENOMIC DNA]</scope>
    <source>
        <strain evidence="2 3">LMG 32171</strain>
    </source>
</reference>
<feature type="signal peptide" evidence="1">
    <location>
        <begin position="1"/>
        <end position="22"/>
    </location>
</feature>
<protein>
    <submittedName>
        <fullName evidence="2">Uncharacterized protein</fullName>
    </submittedName>
</protein>
<dbReference type="RefSeq" id="WP_228983835.1">
    <property type="nucleotide sequence ID" value="NZ_CAJQYY010000047.1"/>
</dbReference>
<name>A0ABN7QUL7_9BURK</name>
<comment type="caution">
    <text evidence="2">The sequence shown here is derived from an EMBL/GenBank/DDBJ whole genome shotgun (WGS) entry which is preliminary data.</text>
</comment>
<sequence>MMYPQRVTIAALLIASACSAGAWGQVRSTDEAIQAAGRGAHLGSALCGFTADQVAGYKAKLRASMPDAKDFDYHWNYGWTQQERTLLQYQSLRAGDPQAYAAHVKSDCNRLRFRIKNTRPAAPAGGTETVRP</sequence>
<proteinExistence type="predicted"/>
<gene>
    <name evidence="2" type="ORF">R54767_05180</name>
</gene>
<evidence type="ECO:0000256" key="1">
    <source>
        <dbReference type="SAM" id="SignalP"/>
    </source>
</evidence>
<dbReference type="PROSITE" id="PS51257">
    <property type="entry name" value="PROKAR_LIPOPROTEIN"/>
    <property type="match status" value="1"/>
</dbReference>
<evidence type="ECO:0000313" key="3">
    <source>
        <dbReference type="Proteomes" id="UP000789752"/>
    </source>
</evidence>
<evidence type="ECO:0000313" key="2">
    <source>
        <dbReference type="EMBL" id="CAG4925303.1"/>
    </source>
</evidence>
<organism evidence="2 3">
    <name type="scientific">Paraburkholderia gardini</name>
    <dbReference type="NCBI Taxonomy" id="2823469"/>
    <lineage>
        <taxon>Bacteria</taxon>
        <taxon>Pseudomonadati</taxon>
        <taxon>Pseudomonadota</taxon>
        <taxon>Betaproteobacteria</taxon>
        <taxon>Burkholderiales</taxon>
        <taxon>Burkholderiaceae</taxon>
        <taxon>Paraburkholderia</taxon>
    </lineage>
</organism>
<accession>A0ABN7QUL7</accession>
<dbReference type="EMBL" id="CAJQYY010000047">
    <property type="protein sequence ID" value="CAG4925303.1"/>
    <property type="molecule type" value="Genomic_DNA"/>
</dbReference>
<feature type="chain" id="PRO_5045194166" evidence="1">
    <location>
        <begin position="23"/>
        <end position="132"/>
    </location>
</feature>